<comment type="function">
    <text evidence="16">Plays a role in short-term synaptic plasticity in a subset of GABAergic neurons in the brain.</text>
</comment>
<evidence type="ECO:0000256" key="9">
    <source>
        <dbReference type="ARBA" id="ARBA00022989"/>
    </source>
</evidence>
<dbReference type="Gene3D" id="2.40.160.110">
    <property type="match status" value="1"/>
</dbReference>
<dbReference type="InterPro" id="IPR002000">
    <property type="entry name" value="Lysosome-assoc_membr_glycop"/>
</dbReference>
<evidence type="ECO:0000256" key="21">
    <source>
        <dbReference type="SAM" id="Phobius"/>
    </source>
</evidence>
<sequence length="252" mass="27532">MAAKAHATTSRGLYVFIFIGLNIVAAYEEHSLAAPEIHTATEYVHFNVSCILLDVSCSISVDLHVGSMVKSVNYDLPQNAIPSGNCTSKMSYITLDWNNGQANLSLSMAFKEEEKEWEMYNLNFTANSVNNQPLTTNGTEKVVNASLTDPKKMAIKAGSQKSFKCNQELDIALQGTVKVIVIIKRIQLQPFDDNQKGSFDDADVCAVGEKLAEPVDTIVPTVVGCVLAGLIVILIFTYFVGRCKTPAGYQHM</sequence>
<evidence type="ECO:0000256" key="16">
    <source>
        <dbReference type="ARBA" id="ARBA00053950"/>
    </source>
</evidence>
<evidence type="ECO:0000256" key="20">
    <source>
        <dbReference type="PROSITE-ProRule" id="PRU00740"/>
    </source>
</evidence>
<dbReference type="Pfam" id="PF21222">
    <property type="entry name" value="Lamp2_2nd"/>
    <property type="match status" value="1"/>
</dbReference>
<dbReference type="PROSITE" id="PS51407">
    <property type="entry name" value="LAMP_3"/>
    <property type="match status" value="1"/>
</dbReference>
<protein>
    <recommendedName>
        <fullName evidence="18">Lysosome-associated membrane glycoprotein 5</fullName>
    </recommendedName>
    <alternativeName>
        <fullName evidence="19">Lysosome-associated membrane protein 5</fullName>
    </alternativeName>
</protein>
<evidence type="ECO:0000256" key="1">
    <source>
        <dbReference type="ARBA" id="ARBA00004151"/>
    </source>
</evidence>
<evidence type="ECO:0000256" key="3">
    <source>
        <dbReference type="ARBA" id="ARBA00004172"/>
    </source>
</evidence>
<dbReference type="EMBL" id="JARQWQ010000002">
    <property type="protein sequence ID" value="KAK2573249.1"/>
    <property type="molecule type" value="Genomic_DNA"/>
</dbReference>
<comment type="caution">
    <text evidence="20">Lacks conserved residue(s) required for the propagation of feature annotation.</text>
</comment>
<evidence type="ECO:0000259" key="23">
    <source>
        <dbReference type="Pfam" id="PF21222"/>
    </source>
</evidence>
<evidence type="ECO:0000313" key="24">
    <source>
        <dbReference type="EMBL" id="KAK2573249.1"/>
    </source>
</evidence>
<dbReference type="GO" id="GO:0031902">
    <property type="term" value="C:late endosome membrane"/>
    <property type="evidence" value="ECO:0007669"/>
    <property type="project" value="TreeGrafter"/>
</dbReference>
<evidence type="ECO:0000256" key="18">
    <source>
        <dbReference type="ARBA" id="ARBA00074379"/>
    </source>
</evidence>
<dbReference type="PANTHER" id="PTHR11506">
    <property type="entry name" value="LYSOSOME-ASSOCIATED MEMBRANE GLYCOPROTEIN"/>
    <property type="match status" value="1"/>
</dbReference>
<evidence type="ECO:0000256" key="5">
    <source>
        <dbReference type="ARBA" id="ARBA00009644"/>
    </source>
</evidence>
<feature type="domain" description="Lysosome-associated membrane glycoprotein 2-like luminal" evidence="22">
    <location>
        <begin position="47"/>
        <end position="192"/>
    </location>
</feature>
<proteinExistence type="inferred from homology"/>
<reference evidence="24" key="2">
    <citation type="journal article" date="2023" name="Science">
        <title>Genomic signatures of disease resistance in endangered staghorn corals.</title>
        <authorList>
            <person name="Vollmer S.V."/>
            <person name="Selwyn J.D."/>
            <person name="Despard B.A."/>
            <person name="Roesel C.L."/>
        </authorList>
    </citation>
    <scope>NUCLEOTIDE SEQUENCE</scope>
    <source>
        <strain evidence="24">K2</strain>
    </source>
</reference>
<dbReference type="InterPro" id="IPR048528">
    <property type="entry name" value="Lamp2-like_luminal"/>
</dbReference>
<evidence type="ECO:0000256" key="6">
    <source>
        <dbReference type="ARBA" id="ARBA00022692"/>
    </source>
</evidence>
<dbReference type="GO" id="GO:0005765">
    <property type="term" value="C:lysosomal membrane"/>
    <property type="evidence" value="ECO:0007669"/>
    <property type="project" value="TreeGrafter"/>
</dbReference>
<dbReference type="GO" id="GO:0072594">
    <property type="term" value="P:establishment of protein localization to organelle"/>
    <property type="evidence" value="ECO:0007669"/>
    <property type="project" value="TreeGrafter"/>
</dbReference>
<evidence type="ECO:0000256" key="2">
    <source>
        <dbReference type="ARBA" id="ARBA00004158"/>
    </source>
</evidence>
<dbReference type="PANTHER" id="PTHR11506:SF35">
    <property type="entry name" value="LYSOSOME-ASSOCIATED MEMBRANE GLYCOPROTEIN 5"/>
    <property type="match status" value="1"/>
</dbReference>
<keyword evidence="25" id="KW-1185">Reference proteome</keyword>
<keyword evidence="11 20" id="KW-0472">Membrane</keyword>
<dbReference type="Proteomes" id="UP001249851">
    <property type="component" value="Unassembled WGS sequence"/>
</dbReference>
<feature type="domain" description="Lysosome-associated membrane glycoprotein 2-like transmembrane" evidence="23">
    <location>
        <begin position="219"/>
        <end position="250"/>
    </location>
</feature>
<evidence type="ECO:0000256" key="10">
    <source>
        <dbReference type="ARBA" id="ARBA00023018"/>
    </source>
</evidence>
<evidence type="ECO:0000256" key="17">
    <source>
        <dbReference type="ARBA" id="ARBA00060492"/>
    </source>
</evidence>
<keyword evidence="9 21" id="KW-1133">Transmembrane helix</keyword>
<comment type="subcellular location">
    <subcellularLocation>
        <location evidence="4">Cell projection</location>
        <location evidence="4">Dendrite</location>
    </subcellularLocation>
    <subcellularLocation>
        <location evidence="17">Cell projection</location>
        <location evidence="17">Growth cone membrane</location>
        <topology evidence="17">Single-pass type I membrane protein</topology>
    </subcellularLocation>
    <subcellularLocation>
        <location evidence="15">Cytoplasmic vesicle</location>
        <location evidence="15">Secretory vesicle</location>
        <location evidence="15">Synaptic vesicle membrane</location>
        <topology evidence="15">Single-pass type I membrane protein</topology>
    </subcellularLocation>
    <subcellularLocation>
        <location evidence="2">Early endosome membrane</location>
        <topology evidence="2">Single-pass type I membrane protein</topology>
    </subcellularLocation>
    <subcellularLocation>
        <location evidence="1">Endoplasmic reticulum-Golgi intermediate compartment membrane</location>
        <topology evidence="1">Single-pass type I membrane protein</topology>
    </subcellularLocation>
    <subcellularLocation>
        <location evidence="20">Membrane</location>
        <topology evidence="20">Single-pass type I membrane protein</topology>
    </subcellularLocation>
    <subcellularLocation>
        <location evidence="3">Recycling endosome</location>
    </subcellularLocation>
</comment>
<keyword evidence="10" id="KW-0770">Synapse</keyword>
<dbReference type="Pfam" id="PF01299">
    <property type="entry name" value="Lamp2-like_luminal"/>
    <property type="match status" value="1"/>
</dbReference>
<comment type="similarity">
    <text evidence="5 20">Belongs to the LAMP family.</text>
</comment>
<dbReference type="GO" id="GO:0005886">
    <property type="term" value="C:plasma membrane"/>
    <property type="evidence" value="ECO:0007669"/>
    <property type="project" value="UniProtKB-SubCell"/>
</dbReference>
<accession>A0AAD9R563</accession>
<evidence type="ECO:0000256" key="13">
    <source>
        <dbReference type="ARBA" id="ARBA00023273"/>
    </source>
</evidence>
<feature type="transmembrane region" description="Helical" evidence="21">
    <location>
        <begin position="218"/>
        <end position="240"/>
    </location>
</feature>
<evidence type="ECO:0000256" key="15">
    <source>
        <dbReference type="ARBA" id="ARBA00029428"/>
    </source>
</evidence>
<evidence type="ECO:0000259" key="22">
    <source>
        <dbReference type="Pfam" id="PF01299"/>
    </source>
</evidence>
<reference evidence="24" key="1">
    <citation type="journal article" date="2023" name="G3 (Bethesda)">
        <title>Whole genome assembly and annotation of the endangered Caribbean coral Acropora cervicornis.</title>
        <authorList>
            <person name="Selwyn J.D."/>
            <person name="Vollmer S.V."/>
        </authorList>
    </citation>
    <scope>NUCLEOTIDE SEQUENCE</scope>
    <source>
        <strain evidence="24">K2</strain>
    </source>
</reference>
<dbReference type="InterPro" id="IPR048524">
    <property type="entry name" value="Lamp2-like_TM"/>
</dbReference>
<evidence type="ECO:0000256" key="7">
    <source>
        <dbReference type="ARBA" id="ARBA00022729"/>
    </source>
</evidence>
<comment type="caution">
    <text evidence="24">The sequence shown here is derived from an EMBL/GenBank/DDBJ whole genome shotgun (WGS) entry which is preliminary data.</text>
</comment>
<evidence type="ECO:0000256" key="14">
    <source>
        <dbReference type="ARBA" id="ARBA00023329"/>
    </source>
</evidence>
<keyword evidence="6 20" id="KW-0812">Transmembrane</keyword>
<evidence type="ECO:0000256" key="4">
    <source>
        <dbReference type="ARBA" id="ARBA00004279"/>
    </source>
</evidence>
<keyword evidence="13" id="KW-0966">Cell projection</keyword>
<keyword evidence="12" id="KW-0325">Glycoprotein</keyword>
<evidence type="ECO:0000256" key="8">
    <source>
        <dbReference type="ARBA" id="ARBA00022753"/>
    </source>
</evidence>
<evidence type="ECO:0000256" key="12">
    <source>
        <dbReference type="ARBA" id="ARBA00023180"/>
    </source>
</evidence>
<gene>
    <name evidence="24" type="ORF">P5673_000885</name>
</gene>
<organism evidence="24 25">
    <name type="scientific">Acropora cervicornis</name>
    <name type="common">Staghorn coral</name>
    <dbReference type="NCBI Taxonomy" id="6130"/>
    <lineage>
        <taxon>Eukaryota</taxon>
        <taxon>Metazoa</taxon>
        <taxon>Cnidaria</taxon>
        <taxon>Anthozoa</taxon>
        <taxon>Hexacorallia</taxon>
        <taxon>Scleractinia</taxon>
        <taxon>Astrocoeniina</taxon>
        <taxon>Acroporidae</taxon>
        <taxon>Acropora</taxon>
    </lineage>
</organism>
<keyword evidence="8" id="KW-0967">Endosome</keyword>
<name>A0AAD9R563_ACRCE</name>
<evidence type="ECO:0000313" key="25">
    <source>
        <dbReference type="Proteomes" id="UP001249851"/>
    </source>
</evidence>
<dbReference type="AlphaFoldDB" id="A0AAD9R563"/>
<keyword evidence="7" id="KW-0732">Signal</keyword>
<evidence type="ECO:0000256" key="19">
    <source>
        <dbReference type="ARBA" id="ARBA00076257"/>
    </source>
</evidence>
<keyword evidence="14" id="KW-0968">Cytoplasmic vesicle</keyword>
<evidence type="ECO:0000256" key="11">
    <source>
        <dbReference type="ARBA" id="ARBA00023136"/>
    </source>
</evidence>